<evidence type="ECO:0000256" key="1">
    <source>
        <dbReference type="ARBA" id="ARBA00004127"/>
    </source>
</evidence>
<feature type="transmembrane region" description="Helical" evidence="5">
    <location>
        <begin position="171"/>
        <end position="194"/>
    </location>
</feature>
<feature type="transmembrane region" description="Helical" evidence="5">
    <location>
        <begin position="132"/>
        <end position="150"/>
    </location>
</feature>
<evidence type="ECO:0000313" key="8">
    <source>
        <dbReference type="Proteomes" id="UP000031246"/>
    </source>
</evidence>
<feature type="transmembrane region" description="Helical" evidence="5">
    <location>
        <begin position="252"/>
        <end position="280"/>
    </location>
</feature>
<keyword evidence="2 5" id="KW-0812">Transmembrane</keyword>
<comment type="caution">
    <text evidence="7">The sequence shown here is derived from an EMBL/GenBank/DDBJ whole genome shotgun (WGS) entry which is preliminary data.</text>
</comment>
<dbReference type="PANTHER" id="PTHR39535:SF2">
    <property type="entry name" value="HTTM DOMAIN-CONTAINING PROTEIN"/>
    <property type="match status" value="1"/>
</dbReference>
<dbReference type="OrthoDB" id="1496138at2"/>
<feature type="transmembrane region" description="Helical" evidence="5">
    <location>
        <begin position="21"/>
        <end position="39"/>
    </location>
</feature>
<accession>A0A0C1DRJ2</accession>
<dbReference type="Proteomes" id="UP000031246">
    <property type="component" value="Unassembled WGS sequence"/>
</dbReference>
<name>A0A0C1DRJ2_9SPHI</name>
<dbReference type="InterPro" id="IPR052964">
    <property type="entry name" value="Sporulation_signal_mat"/>
</dbReference>
<comment type="subcellular location">
    <subcellularLocation>
        <location evidence="1">Endomembrane system</location>
        <topology evidence="1">Multi-pass membrane protein</topology>
    </subcellularLocation>
</comment>
<evidence type="ECO:0000259" key="6">
    <source>
        <dbReference type="SMART" id="SM00752"/>
    </source>
</evidence>
<evidence type="ECO:0000256" key="3">
    <source>
        <dbReference type="ARBA" id="ARBA00022989"/>
    </source>
</evidence>
<keyword evidence="3 5" id="KW-1133">Transmembrane helix</keyword>
<feature type="transmembrane region" description="Helical" evidence="5">
    <location>
        <begin position="222"/>
        <end position="240"/>
    </location>
</feature>
<reference evidence="7 8" key="1">
    <citation type="submission" date="2014-10" db="EMBL/GenBank/DDBJ databases">
        <title>Pedobacter Kyungheensis.</title>
        <authorList>
            <person name="Anderson B.M."/>
            <person name="Newman J.D."/>
        </authorList>
    </citation>
    <scope>NUCLEOTIDE SEQUENCE [LARGE SCALE GENOMIC DNA]</scope>
    <source>
        <strain evidence="7 8">KACC 16221</strain>
    </source>
</reference>
<dbReference type="PANTHER" id="PTHR39535">
    <property type="entry name" value="SPORULATION-DELAYING PROTEIN SDPB"/>
    <property type="match status" value="1"/>
</dbReference>
<dbReference type="RefSeq" id="WP_039471372.1">
    <property type="nucleotide sequence ID" value="NZ_JSYN01000002.1"/>
</dbReference>
<organism evidence="7 8">
    <name type="scientific">Pedobacter kyungheensis</name>
    <dbReference type="NCBI Taxonomy" id="1069985"/>
    <lineage>
        <taxon>Bacteria</taxon>
        <taxon>Pseudomonadati</taxon>
        <taxon>Bacteroidota</taxon>
        <taxon>Sphingobacteriia</taxon>
        <taxon>Sphingobacteriales</taxon>
        <taxon>Sphingobacteriaceae</taxon>
        <taxon>Pedobacter</taxon>
    </lineage>
</organism>
<keyword evidence="4 5" id="KW-0472">Membrane</keyword>
<keyword evidence="8" id="KW-1185">Reference proteome</keyword>
<sequence>MLVKLRRYFFDRREEDMLFLLFFRVSVSLFLLIHFFSLGKDFNYFYSNDGLIPLRVQNVYNESFSLPKLLDYLYKEFDLNVEKVLLSFKVCYSFLCLALFFGFFSRLSSFFLIILHLLLVRGTPFYSYGVDYFSSIALFYCLIFPLDQYSSLRNLILKNNFSVNPTPFRRLLQLHLGIMYFFSGFGKLLGFNWWNGESIWKAIHLPYFNYNYAGSFDYLSKYPIIFVLLGWGTILIELLYPIFMNFKRTRLFWLLLVVSLHVGIAFILNLYFFSAIMIIINVAGFGNFRMENQKP</sequence>
<evidence type="ECO:0000256" key="5">
    <source>
        <dbReference type="SAM" id="Phobius"/>
    </source>
</evidence>
<evidence type="ECO:0000256" key="4">
    <source>
        <dbReference type="ARBA" id="ARBA00023136"/>
    </source>
</evidence>
<evidence type="ECO:0000313" key="7">
    <source>
        <dbReference type="EMBL" id="KIA96640.1"/>
    </source>
</evidence>
<dbReference type="InterPro" id="IPR011020">
    <property type="entry name" value="HTTM-like"/>
</dbReference>
<dbReference type="SMART" id="SM00752">
    <property type="entry name" value="HTTM"/>
    <property type="match status" value="1"/>
</dbReference>
<dbReference type="AlphaFoldDB" id="A0A0C1DRJ2"/>
<protein>
    <recommendedName>
        <fullName evidence="6">HTTM-like domain-containing protein</fullName>
    </recommendedName>
</protein>
<evidence type="ECO:0000256" key="2">
    <source>
        <dbReference type="ARBA" id="ARBA00022692"/>
    </source>
</evidence>
<proteinExistence type="predicted"/>
<feature type="domain" description="HTTM-like" evidence="6">
    <location>
        <begin position="12"/>
        <end position="290"/>
    </location>
</feature>
<dbReference type="EMBL" id="JSYN01000002">
    <property type="protein sequence ID" value="KIA96640.1"/>
    <property type="molecule type" value="Genomic_DNA"/>
</dbReference>
<dbReference type="GO" id="GO:0012505">
    <property type="term" value="C:endomembrane system"/>
    <property type="evidence" value="ECO:0007669"/>
    <property type="project" value="UniProtKB-SubCell"/>
</dbReference>
<gene>
    <name evidence="7" type="ORF">OC25_02650</name>
</gene>